<protein>
    <submittedName>
        <fullName evidence="1">Uncharacterized protein</fullName>
    </submittedName>
</protein>
<name>A3IJN9_9CHRO</name>
<evidence type="ECO:0000313" key="1">
    <source>
        <dbReference type="EMBL" id="EAZ94021.1"/>
    </source>
</evidence>
<sequence>MSKKTRAVASCCLACAWRSPLRRCQSLGVILNCCAKI</sequence>
<proteinExistence type="predicted"/>
<keyword evidence="2" id="KW-1185">Reference proteome</keyword>
<dbReference type="EMBL" id="AAXW01000002">
    <property type="protein sequence ID" value="EAZ94021.1"/>
    <property type="molecule type" value="Genomic_DNA"/>
</dbReference>
<reference evidence="1 2" key="1">
    <citation type="submission" date="2007-03" db="EMBL/GenBank/DDBJ databases">
        <authorList>
            <person name="Stal L."/>
            <person name="Ferriera S."/>
            <person name="Johnson J."/>
            <person name="Kravitz S."/>
            <person name="Beeson K."/>
            <person name="Sutton G."/>
            <person name="Rogers Y.-H."/>
            <person name="Friedman R."/>
            <person name="Frazier M."/>
            <person name="Venter J.C."/>
        </authorList>
    </citation>
    <scope>NUCLEOTIDE SEQUENCE [LARGE SCALE GENOMIC DNA]</scope>
    <source>
        <strain evidence="1 2">CCY0110</strain>
    </source>
</reference>
<organism evidence="1 2">
    <name type="scientific">Crocosphaera chwakensis CCY0110</name>
    <dbReference type="NCBI Taxonomy" id="391612"/>
    <lineage>
        <taxon>Bacteria</taxon>
        <taxon>Bacillati</taxon>
        <taxon>Cyanobacteriota</taxon>
        <taxon>Cyanophyceae</taxon>
        <taxon>Oscillatoriophycideae</taxon>
        <taxon>Chroococcales</taxon>
        <taxon>Aphanothecaceae</taxon>
        <taxon>Crocosphaera</taxon>
        <taxon>Crocosphaera chwakensis</taxon>
    </lineage>
</organism>
<comment type="caution">
    <text evidence="1">The sequence shown here is derived from an EMBL/GenBank/DDBJ whole genome shotgun (WGS) entry which is preliminary data.</text>
</comment>
<accession>A3IJN9</accession>
<gene>
    <name evidence="1" type="ORF">CY0110_19537</name>
</gene>
<dbReference type="Proteomes" id="UP000003781">
    <property type="component" value="Unassembled WGS sequence"/>
</dbReference>
<evidence type="ECO:0000313" key="2">
    <source>
        <dbReference type="Proteomes" id="UP000003781"/>
    </source>
</evidence>
<dbReference type="AlphaFoldDB" id="A3IJN9"/>